<dbReference type="PROSITE" id="PS51440">
    <property type="entry name" value="TIM_2"/>
    <property type="match status" value="1"/>
</dbReference>
<proteinExistence type="inferred from homology"/>
<dbReference type="InterPro" id="IPR035990">
    <property type="entry name" value="TIM_sf"/>
</dbReference>
<dbReference type="PANTHER" id="PTHR21139:SF42">
    <property type="entry name" value="TRIOSEPHOSPHATE ISOMERASE"/>
    <property type="match status" value="1"/>
</dbReference>
<organism evidence="4 5">
    <name type="scientific">Candidatus Wildermuthbacteria bacterium RIFCSPLOWO2_01_FULL_47_18</name>
    <dbReference type="NCBI Taxonomy" id="1802460"/>
    <lineage>
        <taxon>Bacteria</taxon>
        <taxon>Candidatus Wildermuthiibacteriota</taxon>
    </lineage>
</organism>
<evidence type="ECO:0000313" key="5">
    <source>
        <dbReference type="Proteomes" id="UP000177287"/>
    </source>
</evidence>
<evidence type="ECO:0000313" key="4">
    <source>
        <dbReference type="EMBL" id="OHA71770.1"/>
    </source>
</evidence>
<dbReference type="EC" id="5.3.1.1" evidence="3"/>
<dbReference type="GO" id="GO:0046166">
    <property type="term" value="P:glyceraldehyde-3-phosphate biosynthetic process"/>
    <property type="evidence" value="ECO:0007669"/>
    <property type="project" value="TreeGrafter"/>
</dbReference>
<protein>
    <recommendedName>
        <fullName evidence="3">Triosephosphate isomerase</fullName>
        <ecNumber evidence="3">5.3.1.1</ecNumber>
    </recommendedName>
</protein>
<dbReference type="EMBL" id="MHUF01000031">
    <property type="protein sequence ID" value="OHA71770.1"/>
    <property type="molecule type" value="Genomic_DNA"/>
</dbReference>
<comment type="similarity">
    <text evidence="1 3">Belongs to the triosephosphate isomerase family.</text>
</comment>
<dbReference type="AlphaFoldDB" id="A0A1G2RG06"/>
<dbReference type="CDD" id="cd00311">
    <property type="entry name" value="TIM"/>
    <property type="match status" value="1"/>
</dbReference>
<dbReference type="GO" id="GO:0019563">
    <property type="term" value="P:glycerol catabolic process"/>
    <property type="evidence" value="ECO:0007669"/>
    <property type="project" value="TreeGrafter"/>
</dbReference>
<dbReference type="InterPro" id="IPR000652">
    <property type="entry name" value="Triosephosphate_isomerase"/>
</dbReference>
<dbReference type="InterPro" id="IPR013785">
    <property type="entry name" value="Aldolase_TIM"/>
</dbReference>
<dbReference type="Proteomes" id="UP000177287">
    <property type="component" value="Unassembled WGS sequence"/>
</dbReference>
<evidence type="ECO:0000256" key="2">
    <source>
        <dbReference type="ARBA" id="ARBA00023235"/>
    </source>
</evidence>
<comment type="catalytic activity">
    <reaction evidence="3">
        <text>D-glyceraldehyde 3-phosphate = dihydroxyacetone phosphate</text>
        <dbReference type="Rhea" id="RHEA:18585"/>
        <dbReference type="ChEBI" id="CHEBI:57642"/>
        <dbReference type="ChEBI" id="CHEBI:59776"/>
        <dbReference type="EC" id="5.3.1.1"/>
    </reaction>
</comment>
<dbReference type="GO" id="GO:0006096">
    <property type="term" value="P:glycolytic process"/>
    <property type="evidence" value="ECO:0007669"/>
    <property type="project" value="UniProtKB-UniRule"/>
</dbReference>
<dbReference type="UniPathway" id="UPA00109">
    <property type="reaction ID" value="UER00189"/>
</dbReference>
<comment type="subcellular location">
    <subcellularLocation>
        <location evidence="3">Cytoplasm</location>
    </subcellularLocation>
</comment>
<keyword evidence="3" id="KW-0312">Gluconeogenesis</keyword>
<dbReference type="NCBIfam" id="TIGR00419">
    <property type="entry name" value="tim"/>
    <property type="match status" value="1"/>
</dbReference>
<dbReference type="GO" id="GO:0005829">
    <property type="term" value="C:cytosol"/>
    <property type="evidence" value="ECO:0007669"/>
    <property type="project" value="TreeGrafter"/>
</dbReference>
<accession>A0A1G2RG06</accession>
<name>A0A1G2RG06_9BACT</name>
<dbReference type="PANTHER" id="PTHR21139">
    <property type="entry name" value="TRIOSEPHOSPHATE ISOMERASE"/>
    <property type="match status" value="1"/>
</dbReference>
<comment type="subunit">
    <text evidence="3">Homodimer.</text>
</comment>
<keyword evidence="3" id="KW-0324">Glycolysis</keyword>
<evidence type="ECO:0000256" key="3">
    <source>
        <dbReference type="RuleBase" id="RU363013"/>
    </source>
</evidence>
<dbReference type="GO" id="GO:0004807">
    <property type="term" value="F:triose-phosphate isomerase activity"/>
    <property type="evidence" value="ECO:0007669"/>
    <property type="project" value="UniProtKB-UniRule"/>
</dbReference>
<evidence type="ECO:0000256" key="1">
    <source>
        <dbReference type="ARBA" id="ARBA00007422"/>
    </source>
</evidence>
<dbReference type="UniPathway" id="UPA00138"/>
<gene>
    <name evidence="4" type="ORF">A3A27_01340</name>
</gene>
<dbReference type="SUPFAM" id="SSF51351">
    <property type="entry name" value="Triosephosphate isomerase (TIM)"/>
    <property type="match status" value="1"/>
</dbReference>
<comment type="caution">
    <text evidence="4">The sequence shown here is derived from an EMBL/GenBank/DDBJ whole genome shotgun (WGS) entry which is preliminary data.</text>
</comment>
<keyword evidence="3" id="KW-0963">Cytoplasm</keyword>
<comment type="pathway">
    <text evidence="3">Carbohydrate degradation; glycolysis; D-glyceraldehyde 3-phosphate from glycerone phosphate: step 1/1.</text>
</comment>
<sequence length="250" mass="27389">MKPLIVANWKMHPENSKDALDLAALITKEVRDVDAQVVLCPPFVYIPELLASNNVFIGAQDCFWENNGAFTGEVSPSMLRNLGCTYVILGHSERSQYMKETMAMVKQKIQAALSVGLAPVVCVGEEDIQERKTELEVKLIGLLQGLQEKDLSKLVLTYEPLWAISTNKNARSEDPEDLREVVAAIRRILIALFGEQSLQVPILYGGSVTAKNIQSFLGPDKAQGALVGAASLDAQEFIALVKNASIGYKE</sequence>
<reference evidence="4 5" key="1">
    <citation type="journal article" date="2016" name="Nat. Commun.">
        <title>Thousands of microbial genomes shed light on interconnected biogeochemical processes in an aquifer system.</title>
        <authorList>
            <person name="Anantharaman K."/>
            <person name="Brown C.T."/>
            <person name="Hug L.A."/>
            <person name="Sharon I."/>
            <person name="Castelle C.J."/>
            <person name="Probst A.J."/>
            <person name="Thomas B.C."/>
            <person name="Singh A."/>
            <person name="Wilkins M.J."/>
            <person name="Karaoz U."/>
            <person name="Brodie E.L."/>
            <person name="Williams K.H."/>
            <person name="Hubbard S.S."/>
            <person name="Banfield J.F."/>
        </authorList>
    </citation>
    <scope>NUCLEOTIDE SEQUENCE [LARGE SCALE GENOMIC DNA]</scope>
</reference>
<dbReference type="GO" id="GO:0006094">
    <property type="term" value="P:gluconeogenesis"/>
    <property type="evidence" value="ECO:0007669"/>
    <property type="project" value="UniProtKB-UniPathway"/>
</dbReference>
<keyword evidence="2 3" id="KW-0413">Isomerase</keyword>
<dbReference type="Pfam" id="PF00121">
    <property type="entry name" value="TIM"/>
    <property type="match status" value="1"/>
</dbReference>
<dbReference type="Gene3D" id="3.20.20.70">
    <property type="entry name" value="Aldolase class I"/>
    <property type="match status" value="1"/>
</dbReference>
<comment type="pathway">
    <text evidence="3">Carbohydrate biosynthesis; gluconeogenesis.</text>
</comment>